<reference evidence="10" key="1">
    <citation type="journal article" date="2019" name="Int. J. Syst. Evol. Microbiol.">
        <title>The Global Catalogue of Microorganisms (GCM) 10K type strain sequencing project: providing services to taxonomists for standard genome sequencing and annotation.</title>
        <authorList>
            <consortium name="The Broad Institute Genomics Platform"/>
            <consortium name="The Broad Institute Genome Sequencing Center for Infectious Disease"/>
            <person name="Wu L."/>
            <person name="Ma J."/>
        </authorList>
    </citation>
    <scope>NUCLEOTIDE SEQUENCE [LARGE SCALE GENOMIC DNA]</scope>
    <source>
        <strain evidence="10">KCTC 42083</strain>
    </source>
</reference>
<evidence type="ECO:0000256" key="4">
    <source>
        <dbReference type="ARBA" id="ARBA00022519"/>
    </source>
</evidence>
<proteinExistence type="predicted"/>
<comment type="caution">
    <text evidence="9">The sequence shown here is derived from an EMBL/GenBank/DDBJ whole genome shotgun (WGS) entry which is preliminary data.</text>
</comment>
<keyword evidence="7 8" id="KW-0472">Membrane</keyword>
<dbReference type="EMBL" id="BMZN01000001">
    <property type="protein sequence ID" value="GHC40953.1"/>
    <property type="molecule type" value="Genomic_DNA"/>
</dbReference>
<dbReference type="RefSeq" id="WP_189391298.1">
    <property type="nucleotide sequence ID" value="NZ_BMZN01000001.1"/>
</dbReference>
<keyword evidence="6 8" id="KW-1133">Transmembrane helix</keyword>
<dbReference type="Pfam" id="PF07963">
    <property type="entry name" value="N_methyl"/>
    <property type="match status" value="1"/>
</dbReference>
<dbReference type="PROSITE" id="PS00409">
    <property type="entry name" value="PROKAR_NTER_METHYL"/>
    <property type="match status" value="1"/>
</dbReference>
<dbReference type="InterPro" id="IPR051621">
    <property type="entry name" value="T2SS_protein_J"/>
</dbReference>
<accession>A0A8H9M3S5</accession>
<keyword evidence="10" id="KW-1185">Reference proteome</keyword>
<dbReference type="SUPFAM" id="SSF54523">
    <property type="entry name" value="Pili subunits"/>
    <property type="match status" value="1"/>
</dbReference>
<protein>
    <submittedName>
        <fullName evidence="9">Pseudopilin</fullName>
    </submittedName>
</protein>
<dbReference type="InterPro" id="IPR045584">
    <property type="entry name" value="Pilin-like"/>
</dbReference>
<keyword evidence="3" id="KW-0488">Methylation</keyword>
<dbReference type="AlphaFoldDB" id="A0A8H9M3S5"/>
<evidence type="ECO:0000256" key="5">
    <source>
        <dbReference type="ARBA" id="ARBA00022692"/>
    </source>
</evidence>
<organism evidence="9 10">
    <name type="scientific">Alcaligenes pakistanensis</name>
    <dbReference type="NCBI Taxonomy" id="1482717"/>
    <lineage>
        <taxon>Bacteria</taxon>
        <taxon>Pseudomonadati</taxon>
        <taxon>Pseudomonadota</taxon>
        <taxon>Betaproteobacteria</taxon>
        <taxon>Burkholderiales</taxon>
        <taxon>Alcaligenaceae</taxon>
        <taxon>Alcaligenes</taxon>
    </lineage>
</organism>
<name>A0A8H9M3S5_9BURK</name>
<evidence type="ECO:0000313" key="9">
    <source>
        <dbReference type="EMBL" id="GHC40953.1"/>
    </source>
</evidence>
<feature type="transmembrane region" description="Helical" evidence="8">
    <location>
        <begin position="12"/>
        <end position="32"/>
    </location>
</feature>
<sequence length="199" mass="21852">MTDPGQEGFTLVEMLVALTIMALISLMSWRGLDAVLHADEQLSRQARQTQALFNTLSQMGRDLELHLPAAPRPADPSGAMAVLPASIHWQAQGEGPAILMIERRAEAGAGTQQIQWRLQQGVLQRAIAPAGTVYPLPELGPLQNVLEQVTAWNVRIWIPARGWQSWPWPEQAGAAATGIELTVQLEGQELPYRKVVMLL</sequence>
<evidence type="ECO:0000256" key="2">
    <source>
        <dbReference type="ARBA" id="ARBA00022475"/>
    </source>
</evidence>
<comment type="subcellular location">
    <subcellularLocation>
        <location evidence="1">Cell inner membrane</location>
        <topology evidence="1">Single-pass membrane protein</topology>
    </subcellularLocation>
</comment>
<keyword evidence="5 8" id="KW-0812">Transmembrane</keyword>
<gene>
    <name evidence="9" type="ORF">GCM10010096_09480</name>
</gene>
<dbReference type="GO" id="GO:0015628">
    <property type="term" value="P:protein secretion by the type II secretion system"/>
    <property type="evidence" value="ECO:0007669"/>
    <property type="project" value="TreeGrafter"/>
</dbReference>
<keyword evidence="2" id="KW-1003">Cell membrane</keyword>
<evidence type="ECO:0000256" key="8">
    <source>
        <dbReference type="SAM" id="Phobius"/>
    </source>
</evidence>
<evidence type="ECO:0000313" key="10">
    <source>
        <dbReference type="Proteomes" id="UP000608923"/>
    </source>
</evidence>
<keyword evidence="4" id="KW-0997">Cell inner membrane</keyword>
<dbReference type="GO" id="GO:0005886">
    <property type="term" value="C:plasma membrane"/>
    <property type="evidence" value="ECO:0007669"/>
    <property type="project" value="UniProtKB-SubCell"/>
</dbReference>
<dbReference type="NCBIfam" id="TIGR02532">
    <property type="entry name" value="IV_pilin_GFxxxE"/>
    <property type="match status" value="1"/>
</dbReference>
<evidence type="ECO:0000256" key="1">
    <source>
        <dbReference type="ARBA" id="ARBA00004377"/>
    </source>
</evidence>
<evidence type="ECO:0000256" key="3">
    <source>
        <dbReference type="ARBA" id="ARBA00022481"/>
    </source>
</evidence>
<evidence type="ECO:0000256" key="6">
    <source>
        <dbReference type="ARBA" id="ARBA00022989"/>
    </source>
</evidence>
<dbReference type="InterPro" id="IPR012902">
    <property type="entry name" value="N_methyl_site"/>
</dbReference>
<evidence type="ECO:0000256" key="7">
    <source>
        <dbReference type="ARBA" id="ARBA00023136"/>
    </source>
</evidence>
<dbReference type="Proteomes" id="UP000608923">
    <property type="component" value="Unassembled WGS sequence"/>
</dbReference>
<dbReference type="PANTHER" id="PTHR39583:SF2">
    <property type="entry name" value="TYPE II SECRETION SYSTEM PROTEIN J"/>
    <property type="match status" value="1"/>
</dbReference>
<dbReference type="PANTHER" id="PTHR39583">
    <property type="entry name" value="TYPE II SECRETION SYSTEM PROTEIN J-RELATED"/>
    <property type="match status" value="1"/>
</dbReference>